<organism evidence="1 2">
    <name type="scientific">Paracoccus chinensis</name>
    <dbReference type="NCBI Taxonomy" id="525640"/>
    <lineage>
        <taxon>Bacteria</taxon>
        <taxon>Pseudomonadati</taxon>
        <taxon>Pseudomonadota</taxon>
        <taxon>Alphaproteobacteria</taxon>
        <taxon>Rhodobacterales</taxon>
        <taxon>Paracoccaceae</taxon>
        <taxon>Paracoccus</taxon>
    </lineage>
</organism>
<dbReference type="AlphaFoldDB" id="A0A1G9FPK1"/>
<protein>
    <submittedName>
        <fullName evidence="1">Peptidase inhibitor I78 family protein</fullName>
    </submittedName>
</protein>
<evidence type="ECO:0000313" key="2">
    <source>
        <dbReference type="Proteomes" id="UP000199555"/>
    </source>
</evidence>
<dbReference type="PROSITE" id="PS51257">
    <property type="entry name" value="PROKAR_LIPOPROTEIN"/>
    <property type="match status" value="1"/>
</dbReference>
<dbReference type="Pfam" id="PF11720">
    <property type="entry name" value="Inhibitor_I78"/>
    <property type="match status" value="1"/>
</dbReference>
<dbReference type="RefSeq" id="WP_090753761.1">
    <property type="nucleotide sequence ID" value="NZ_FNGE01000004.1"/>
</dbReference>
<gene>
    <name evidence="1" type="ORF">SAMN04487971_10434</name>
</gene>
<dbReference type="Gene3D" id="3.30.10.10">
    <property type="entry name" value="Trypsin Inhibitor V, subunit A"/>
    <property type="match status" value="1"/>
</dbReference>
<keyword evidence="2" id="KW-1185">Reference proteome</keyword>
<name>A0A1G9FPK1_9RHOB</name>
<dbReference type="STRING" id="525640.SAMN04487971_10434"/>
<dbReference type="InterPro" id="IPR021719">
    <property type="entry name" value="Prot_inh_I78"/>
</dbReference>
<sequence>MRALALLPLLALAACVEPAPPAEPEPAPDLCNATAMQGLVGQPASVLRDMMLRAGTRVINPGDAVTMDFRADRMNIEIGTGGRIEKVACY</sequence>
<evidence type="ECO:0000313" key="1">
    <source>
        <dbReference type="EMBL" id="SDK90275.1"/>
    </source>
</evidence>
<accession>A0A1G9FPK1</accession>
<dbReference type="Proteomes" id="UP000199555">
    <property type="component" value="Unassembled WGS sequence"/>
</dbReference>
<proteinExistence type="predicted"/>
<reference evidence="2" key="1">
    <citation type="submission" date="2016-10" db="EMBL/GenBank/DDBJ databases">
        <authorList>
            <person name="Varghese N."/>
            <person name="Submissions S."/>
        </authorList>
    </citation>
    <scope>NUCLEOTIDE SEQUENCE [LARGE SCALE GENOMIC DNA]</scope>
    <source>
        <strain evidence="2">CGMCC 1.7655</strain>
    </source>
</reference>
<dbReference type="EMBL" id="FNGE01000004">
    <property type="protein sequence ID" value="SDK90275.1"/>
    <property type="molecule type" value="Genomic_DNA"/>
</dbReference>
<dbReference type="OrthoDB" id="8724542at2"/>